<dbReference type="Proteomes" id="UP000010816">
    <property type="component" value="Chromosome"/>
</dbReference>
<reference evidence="1 2" key="1">
    <citation type="submission" date="2011-09" db="EMBL/GenBank/DDBJ databases">
        <title>Complete sequence of chromosome of Thioflavicoccus mobilis 8321.</title>
        <authorList>
            <consortium name="US DOE Joint Genome Institute"/>
            <person name="Lucas S."/>
            <person name="Han J."/>
            <person name="Lapidus A."/>
            <person name="Cheng J.-F."/>
            <person name="Goodwin L."/>
            <person name="Pitluck S."/>
            <person name="Peters L."/>
            <person name="Ovchinnikova G."/>
            <person name="Lu M."/>
            <person name="Detter J.C."/>
            <person name="Han C."/>
            <person name="Tapia R."/>
            <person name="Land M."/>
            <person name="Hauser L."/>
            <person name="Kyrpides N."/>
            <person name="Ivanova N."/>
            <person name="Pagani I."/>
            <person name="Vogl K."/>
            <person name="Liu Z."/>
            <person name="Imhoff J."/>
            <person name="Thiel V."/>
            <person name="Frigaard N.-U."/>
            <person name="Bryant D."/>
            <person name="Woyke T."/>
        </authorList>
    </citation>
    <scope>NUCLEOTIDE SEQUENCE [LARGE SCALE GENOMIC DNA]</scope>
    <source>
        <strain evidence="1 2">8321</strain>
    </source>
</reference>
<dbReference type="STRING" id="765912.Thimo_0651"/>
<keyword evidence="2" id="KW-1185">Reference proteome</keyword>
<dbReference type="EMBL" id="CP003051">
    <property type="protein sequence ID" value="AGA89491.1"/>
    <property type="molecule type" value="Genomic_DNA"/>
</dbReference>
<dbReference type="OrthoDB" id="6121320at2"/>
<protein>
    <submittedName>
        <fullName evidence="1">Uncharacterized protein</fullName>
    </submittedName>
</protein>
<dbReference type="eggNOG" id="ENOG5033ATJ">
    <property type="taxonomic scope" value="Bacteria"/>
</dbReference>
<sequence>MCLQDAPRARGLVRLLSLAAALALLVPTPWSDVRAQTIGSRPGYRGEARNAFELTAPILERLTAGEASAGFQRTEGETEIPKMTLRGMVMRPGGAKAALLEIAGAGTYVVREGDTIGLYQLGSSSVIRVKRVDRLQVEVEAGSLKQVIIVR</sequence>
<dbReference type="RefSeq" id="WP_015279638.1">
    <property type="nucleotide sequence ID" value="NC_019940.1"/>
</dbReference>
<evidence type="ECO:0000313" key="1">
    <source>
        <dbReference type="EMBL" id="AGA89491.1"/>
    </source>
</evidence>
<proteinExistence type="predicted"/>
<dbReference type="HOGENOM" id="CLU_1730577_0_0_6"/>
<accession>L0GU52</accession>
<dbReference type="AlphaFoldDB" id="L0GU52"/>
<evidence type="ECO:0000313" key="2">
    <source>
        <dbReference type="Proteomes" id="UP000010816"/>
    </source>
</evidence>
<name>L0GU52_9GAMM</name>
<organism evidence="1 2">
    <name type="scientific">Thioflavicoccus mobilis 8321</name>
    <dbReference type="NCBI Taxonomy" id="765912"/>
    <lineage>
        <taxon>Bacteria</taxon>
        <taxon>Pseudomonadati</taxon>
        <taxon>Pseudomonadota</taxon>
        <taxon>Gammaproteobacteria</taxon>
        <taxon>Chromatiales</taxon>
        <taxon>Chromatiaceae</taxon>
        <taxon>Thioflavicoccus</taxon>
    </lineage>
</organism>
<gene>
    <name evidence="1" type="ORF">Thimo_0651</name>
</gene>
<dbReference type="KEGG" id="tmb:Thimo_0651"/>